<dbReference type="InterPro" id="IPR035897">
    <property type="entry name" value="Toll_tir_struct_dom_sf"/>
</dbReference>
<dbReference type="FunFam" id="3.40.50.10140:FF:000007">
    <property type="entry name" value="Disease resistance protein (TIR-NBS-LRR class)"/>
    <property type="match status" value="1"/>
</dbReference>
<evidence type="ECO:0000256" key="4">
    <source>
        <dbReference type="ARBA" id="ARBA00047304"/>
    </source>
</evidence>
<organism evidence="7 8">
    <name type="scientific">Quercus lobata</name>
    <name type="common">Valley oak</name>
    <dbReference type="NCBI Taxonomy" id="97700"/>
    <lineage>
        <taxon>Eukaryota</taxon>
        <taxon>Viridiplantae</taxon>
        <taxon>Streptophyta</taxon>
        <taxon>Embryophyta</taxon>
        <taxon>Tracheophyta</taxon>
        <taxon>Spermatophyta</taxon>
        <taxon>Magnoliopsida</taxon>
        <taxon>eudicotyledons</taxon>
        <taxon>Gunneridae</taxon>
        <taxon>Pentapetalae</taxon>
        <taxon>rosids</taxon>
        <taxon>fabids</taxon>
        <taxon>Fagales</taxon>
        <taxon>Fagaceae</taxon>
        <taxon>Quercus</taxon>
    </lineage>
</organism>
<evidence type="ECO:0000313" key="7">
    <source>
        <dbReference type="EnsemblPlants" id="QL93p1852_0023:mrna"/>
    </source>
</evidence>
<dbReference type="Pfam" id="PF01582">
    <property type="entry name" value="TIR"/>
    <property type="match status" value="1"/>
</dbReference>
<dbReference type="GO" id="GO:0007165">
    <property type="term" value="P:signal transduction"/>
    <property type="evidence" value="ECO:0007669"/>
    <property type="project" value="InterPro"/>
</dbReference>
<evidence type="ECO:0000313" key="8">
    <source>
        <dbReference type="Proteomes" id="UP000594261"/>
    </source>
</evidence>
<dbReference type="InterPro" id="IPR000157">
    <property type="entry name" value="TIR_dom"/>
</dbReference>
<evidence type="ECO:0000256" key="3">
    <source>
        <dbReference type="ARBA" id="ARBA00023027"/>
    </source>
</evidence>
<evidence type="ECO:0000256" key="1">
    <source>
        <dbReference type="ARBA" id="ARBA00011982"/>
    </source>
</evidence>
<dbReference type="Proteomes" id="UP000594261">
    <property type="component" value="Unassembled WGS sequence"/>
</dbReference>
<dbReference type="AlphaFoldDB" id="A0A7N2N8D2"/>
<dbReference type="Gene3D" id="3.40.50.10140">
    <property type="entry name" value="Toll/interleukin-1 receptor homology (TIR) domain"/>
    <property type="match status" value="1"/>
</dbReference>
<keyword evidence="5" id="KW-0472">Membrane</keyword>
<feature type="transmembrane region" description="Helical" evidence="5">
    <location>
        <begin position="221"/>
        <end position="249"/>
    </location>
</feature>
<sequence>MASSSSSFPSSSISSTSKWTYDVFLSFSGEDTRNTATDFIYYALVEKGINTFKDNQKLEKGKTIKPKLLRAIKESKFAIVILSENYAFSTWCLDELVEIIDCETKKEITVFPIFYNVDPSDVRKQIGTFSLVKHEKHFKEKVETWKAALSHVADLAGYHAFVVDFLGTLTLPYLAPSRGYSGRLLLLWVRIFHGSLSLRLPKASQTMTLLHLHPQLKPQPLLLLVLALLILARNVWVCDLLVGLVTVIVPRFMACFRRDG</sequence>
<name>A0A7N2N8D2_QUELO</name>
<comment type="catalytic activity">
    <reaction evidence="4">
        <text>NAD(+) + H2O = ADP-D-ribose + nicotinamide + H(+)</text>
        <dbReference type="Rhea" id="RHEA:16301"/>
        <dbReference type="ChEBI" id="CHEBI:15377"/>
        <dbReference type="ChEBI" id="CHEBI:15378"/>
        <dbReference type="ChEBI" id="CHEBI:17154"/>
        <dbReference type="ChEBI" id="CHEBI:57540"/>
        <dbReference type="ChEBI" id="CHEBI:57967"/>
        <dbReference type="EC" id="3.2.2.6"/>
    </reaction>
    <physiologicalReaction direction="left-to-right" evidence="4">
        <dbReference type="Rhea" id="RHEA:16302"/>
    </physiologicalReaction>
</comment>
<evidence type="ECO:0000256" key="2">
    <source>
        <dbReference type="ARBA" id="ARBA00022801"/>
    </source>
</evidence>
<dbReference type="EnsemblPlants" id="QL93p1852_0023:mrna">
    <property type="protein sequence ID" value="QL93p1852_0023:mrna"/>
    <property type="gene ID" value="QL93p1852_0023"/>
</dbReference>
<dbReference type="PANTHER" id="PTHR32009:SF39">
    <property type="entry name" value="TIR DOMAIN-CONTAINING PROTEIN"/>
    <property type="match status" value="1"/>
</dbReference>
<dbReference type="Gramene" id="QL93p1852_0023:mrna">
    <property type="protein sequence ID" value="QL93p1852_0023:mrna"/>
    <property type="gene ID" value="QL93p1852_0023"/>
</dbReference>
<evidence type="ECO:0000256" key="5">
    <source>
        <dbReference type="SAM" id="Phobius"/>
    </source>
</evidence>
<keyword evidence="8" id="KW-1185">Reference proteome</keyword>
<dbReference type="SUPFAM" id="SSF52200">
    <property type="entry name" value="Toll/Interleukin receptor TIR domain"/>
    <property type="match status" value="1"/>
</dbReference>
<evidence type="ECO:0000259" key="6">
    <source>
        <dbReference type="PROSITE" id="PS50104"/>
    </source>
</evidence>
<dbReference type="SMART" id="SM00255">
    <property type="entry name" value="TIR"/>
    <property type="match status" value="1"/>
</dbReference>
<reference evidence="7" key="1">
    <citation type="submission" date="2021-01" db="UniProtKB">
        <authorList>
            <consortium name="EnsemblPlants"/>
        </authorList>
    </citation>
    <scope>IDENTIFICATION</scope>
</reference>
<protein>
    <recommendedName>
        <fullName evidence="1">ADP-ribosyl cyclase/cyclic ADP-ribose hydrolase</fullName>
        <ecNumber evidence="1">3.2.2.6</ecNumber>
    </recommendedName>
</protein>
<proteinExistence type="predicted"/>
<accession>A0A7N2N8D2</accession>
<dbReference type="PROSITE" id="PS50104">
    <property type="entry name" value="TIR"/>
    <property type="match status" value="1"/>
</dbReference>
<keyword evidence="5" id="KW-0812">Transmembrane</keyword>
<dbReference type="PANTHER" id="PTHR32009">
    <property type="entry name" value="TMV RESISTANCE PROTEIN N-LIKE"/>
    <property type="match status" value="1"/>
</dbReference>
<dbReference type="InParanoid" id="A0A7N2N8D2"/>
<dbReference type="FunCoup" id="A0A7N2N8D2">
    <property type="interactions" value="61"/>
</dbReference>
<keyword evidence="2" id="KW-0378">Hydrolase</keyword>
<feature type="domain" description="TIR" evidence="6">
    <location>
        <begin position="19"/>
        <end position="152"/>
    </location>
</feature>
<dbReference type="GO" id="GO:0061809">
    <property type="term" value="F:NAD+ nucleosidase activity, cyclic ADP-ribose generating"/>
    <property type="evidence" value="ECO:0007669"/>
    <property type="project" value="UniProtKB-EC"/>
</dbReference>
<keyword evidence="3" id="KW-0520">NAD</keyword>
<dbReference type="EC" id="3.2.2.6" evidence="1"/>
<keyword evidence="5" id="KW-1133">Transmembrane helix</keyword>